<evidence type="ECO:0000256" key="1">
    <source>
        <dbReference type="ARBA" id="ARBA00004141"/>
    </source>
</evidence>
<proteinExistence type="inferred from homology"/>
<comment type="subcellular location">
    <subcellularLocation>
        <location evidence="1">Membrane</location>
        <topology evidence="1">Multi-pass membrane protein</topology>
    </subcellularLocation>
</comment>
<dbReference type="STRING" id="34004.SAMN04488021_15811"/>
<dbReference type="PANTHER" id="PTHR48022:SF2">
    <property type="entry name" value="PLASTIDIC GLUCOSE TRANSPORTER 4"/>
    <property type="match status" value="1"/>
</dbReference>
<protein>
    <submittedName>
        <fullName evidence="8">MFS transporter, putative metabolite transport protein</fullName>
    </submittedName>
</protein>
<gene>
    <name evidence="8" type="ORF">SAMN04488021_15811</name>
</gene>
<dbReference type="InterPro" id="IPR020846">
    <property type="entry name" value="MFS_dom"/>
</dbReference>
<dbReference type="OrthoDB" id="9800416at2"/>
<accession>A0A1I3F0R5</accession>
<keyword evidence="9" id="KW-1185">Reference proteome</keyword>
<feature type="transmembrane region" description="Helical" evidence="6">
    <location>
        <begin position="381"/>
        <end position="402"/>
    </location>
</feature>
<feature type="transmembrane region" description="Helical" evidence="6">
    <location>
        <begin position="264"/>
        <end position="285"/>
    </location>
</feature>
<dbReference type="GO" id="GO:0005351">
    <property type="term" value="F:carbohydrate:proton symporter activity"/>
    <property type="evidence" value="ECO:0007669"/>
    <property type="project" value="TreeGrafter"/>
</dbReference>
<feature type="transmembrane region" description="Helical" evidence="6">
    <location>
        <begin position="156"/>
        <end position="180"/>
    </location>
</feature>
<feature type="transmembrane region" description="Helical" evidence="6">
    <location>
        <begin position="186"/>
        <end position="205"/>
    </location>
</feature>
<dbReference type="AlphaFoldDB" id="A0A1I3F0R5"/>
<evidence type="ECO:0000256" key="2">
    <source>
        <dbReference type="ARBA" id="ARBA00010992"/>
    </source>
</evidence>
<dbReference type="Pfam" id="PF00083">
    <property type="entry name" value="Sugar_tr"/>
    <property type="match status" value="1"/>
</dbReference>
<keyword evidence="4 6" id="KW-1133">Transmembrane helix</keyword>
<dbReference type="InterPro" id="IPR005828">
    <property type="entry name" value="MFS_sugar_transport-like"/>
</dbReference>
<feature type="transmembrane region" description="Helical" evidence="6">
    <location>
        <begin position="322"/>
        <end position="340"/>
    </location>
</feature>
<dbReference type="PROSITE" id="PS50850">
    <property type="entry name" value="MFS"/>
    <property type="match status" value="1"/>
</dbReference>
<reference evidence="8 9" key="1">
    <citation type="submission" date="2016-10" db="EMBL/GenBank/DDBJ databases">
        <authorList>
            <person name="de Groot N.N."/>
        </authorList>
    </citation>
    <scope>NUCLEOTIDE SEQUENCE [LARGE SCALE GENOMIC DNA]</scope>
    <source>
        <strain evidence="8 9">DSM 8537</strain>
    </source>
</reference>
<organism evidence="8 9">
    <name type="scientific">Paracoccus aminovorans</name>
    <dbReference type="NCBI Taxonomy" id="34004"/>
    <lineage>
        <taxon>Bacteria</taxon>
        <taxon>Pseudomonadati</taxon>
        <taxon>Pseudomonadota</taxon>
        <taxon>Alphaproteobacteria</taxon>
        <taxon>Rhodobacterales</taxon>
        <taxon>Paracoccaceae</taxon>
        <taxon>Paracoccus</taxon>
    </lineage>
</organism>
<feature type="transmembrane region" description="Helical" evidence="6">
    <location>
        <begin position="64"/>
        <end position="87"/>
    </location>
</feature>
<feature type="transmembrane region" description="Helical" evidence="6">
    <location>
        <begin position="297"/>
        <end position="315"/>
    </location>
</feature>
<feature type="transmembrane region" description="Helical" evidence="6">
    <location>
        <begin position="31"/>
        <end position="58"/>
    </location>
</feature>
<dbReference type="EMBL" id="FOPU01000058">
    <property type="protein sequence ID" value="SFI04806.1"/>
    <property type="molecule type" value="Genomic_DNA"/>
</dbReference>
<dbReference type="GO" id="GO:0016020">
    <property type="term" value="C:membrane"/>
    <property type="evidence" value="ECO:0007669"/>
    <property type="project" value="UniProtKB-SubCell"/>
</dbReference>
<dbReference type="PANTHER" id="PTHR48022">
    <property type="entry name" value="PLASTIDIC GLUCOSE TRANSPORTER 4"/>
    <property type="match status" value="1"/>
</dbReference>
<evidence type="ECO:0000256" key="5">
    <source>
        <dbReference type="ARBA" id="ARBA00023136"/>
    </source>
</evidence>
<evidence type="ECO:0000259" key="7">
    <source>
        <dbReference type="PROSITE" id="PS50850"/>
    </source>
</evidence>
<dbReference type="Gene3D" id="1.20.1250.20">
    <property type="entry name" value="MFS general substrate transporter like domains"/>
    <property type="match status" value="1"/>
</dbReference>
<feature type="transmembrane region" description="Helical" evidence="6">
    <location>
        <begin position="346"/>
        <end position="369"/>
    </location>
</feature>
<comment type="similarity">
    <text evidence="2">Belongs to the major facilitator superfamily. Sugar transporter (TC 2.A.1.1) family.</text>
</comment>
<feature type="transmembrane region" description="Helical" evidence="6">
    <location>
        <begin position="408"/>
        <end position="432"/>
    </location>
</feature>
<name>A0A1I3F0R5_9RHOB</name>
<evidence type="ECO:0000256" key="4">
    <source>
        <dbReference type="ARBA" id="ARBA00022989"/>
    </source>
</evidence>
<dbReference type="SUPFAM" id="SSF103473">
    <property type="entry name" value="MFS general substrate transporter"/>
    <property type="match status" value="1"/>
</dbReference>
<feature type="transmembrane region" description="Helical" evidence="6">
    <location>
        <begin position="99"/>
        <end position="117"/>
    </location>
</feature>
<feature type="domain" description="Major facilitator superfamily (MFS) profile" evidence="7">
    <location>
        <begin position="33"/>
        <end position="436"/>
    </location>
</feature>
<dbReference type="InterPro" id="IPR050360">
    <property type="entry name" value="MFS_Sugar_Transporters"/>
</dbReference>
<evidence type="ECO:0000256" key="6">
    <source>
        <dbReference type="SAM" id="Phobius"/>
    </source>
</evidence>
<dbReference type="InterPro" id="IPR036259">
    <property type="entry name" value="MFS_trans_sf"/>
</dbReference>
<keyword evidence="5 6" id="KW-0472">Membrane</keyword>
<evidence type="ECO:0000313" key="8">
    <source>
        <dbReference type="EMBL" id="SFI04806.1"/>
    </source>
</evidence>
<dbReference type="RefSeq" id="WP_074971021.1">
    <property type="nucleotide sequence ID" value="NZ_CBCRYP010000071.1"/>
</dbReference>
<evidence type="ECO:0000256" key="3">
    <source>
        <dbReference type="ARBA" id="ARBA00022692"/>
    </source>
</evidence>
<dbReference type="Proteomes" id="UP000183635">
    <property type="component" value="Unassembled WGS sequence"/>
</dbReference>
<feature type="transmembrane region" description="Helical" evidence="6">
    <location>
        <begin position="123"/>
        <end position="144"/>
    </location>
</feature>
<sequence>MAIAVIPTGPVERDSLGRLPIDEAPLKPVHIVAAASVLGGAALDGYVLGIVGPALAIAQHELQLSAISQGLIASSALIGVFIGGLLFGNLADRFGRRPVFAWNLAAFIVLSLLQLVVQDVWQLVAIRLALGLAIGVEYAVGSSFLAEFSRRKNRGVLLGCFGVGWQAVFTIAFVIGTFYHGDNWRMLLASSVVPALITFILRLTLPETPMWLKARGRVAEAEAIVARHFGPGYAIPDIALDASLASPRELFTAQSWRQTLYSGFFWFCQVGPFFAIFTFMVPVLESLRLNGSAMVDMSLNLLQIVGSIAGVFLLHWMSRRGFVIWTFAIVLATFLALGLFPDAPTWIIVTLFATYMFVGPVANSIQFVYPAEIFDTHVRATGIGFSAAFSRISAAGVTYLLPYLLLQFGFSATLILMALFPLLGLVMSIGWAPETKGKHLR</sequence>
<evidence type="ECO:0000313" key="9">
    <source>
        <dbReference type="Proteomes" id="UP000183635"/>
    </source>
</evidence>
<keyword evidence="3 6" id="KW-0812">Transmembrane</keyword>